<feature type="transmembrane region" description="Helical" evidence="1">
    <location>
        <begin position="111"/>
        <end position="133"/>
    </location>
</feature>
<keyword evidence="4" id="KW-1185">Reference proteome</keyword>
<sequence length="171" mass="18756">MWESWMDGLLAALALPEYGLSTVFVVALLSATLLPMGSEPAVFGLVQLNPALFWPTMAVATLGNTLGGVISWWMGGLAGRAVEQRMARKAPSESPPNPRALRWLQRFGPKACFLSFLPVVGDPLCVVAGWLRMPLGPCVLYMAVGKFLRYVVMTWLLMHAAHGGMQWWRAL</sequence>
<feature type="transmembrane region" description="Helical" evidence="1">
    <location>
        <begin position="53"/>
        <end position="79"/>
    </location>
</feature>
<dbReference type="EMBL" id="LBNQ01000025">
    <property type="protein sequence ID" value="KKW67712.1"/>
    <property type="molecule type" value="Genomic_DNA"/>
</dbReference>
<dbReference type="AlphaFoldDB" id="A0A0U1PYW3"/>
<feature type="transmembrane region" description="Helical" evidence="1">
    <location>
        <begin position="139"/>
        <end position="158"/>
    </location>
</feature>
<evidence type="ECO:0000256" key="1">
    <source>
        <dbReference type="SAM" id="Phobius"/>
    </source>
</evidence>
<dbReference type="RefSeq" id="WP_046741934.1">
    <property type="nucleotide sequence ID" value="NZ_LBNQ01000025.1"/>
</dbReference>
<dbReference type="Pfam" id="PF09335">
    <property type="entry name" value="VTT_dom"/>
    <property type="match status" value="1"/>
</dbReference>
<gene>
    <name evidence="3" type="ORF">AAV94_08695</name>
</gene>
<protein>
    <submittedName>
        <fullName evidence="3">Membrane protein</fullName>
    </submittedName>
</protein>
<dbReference type="PANTHER" id="PTHR42709">
    <property type="entry name" value="ALKALINE PHOSPHATASE LIKE PROTEIN"/>
    <property type="match status" value="1"/>
</dbReference>
<dbReference type="PATRIC" id="fig|1610491.3.peg.1850"/>
<keyword evidence="1" id="KW-1133">Transmembrane helix</keyword>
<evidence type="ECO:0000313" key="4">
    <source>
        <dbReference type="Proteomes" id="UP000050580"/>
    </source>
</evidence>
<accession>A0A0U1PYW3</accession>
<feature type="transmembrane region" description="Helical" evidence="1">
    <location>
        <begin position="12"/>
        <end position="33"/>
    </location>
</feature>
<name>A0A0U1PYW3_9BURK</name>
<feature type="domain" description="VTT" evidence="2">
    <location>
        <begin position="53"/>
        <end position="154"/>
    </location>
</feature>
<keyword evidence="1" id="KW-0812">Transmembrane</keyword>
<comment type="caution">
    <text evidence="3">The sequence shown here is derived from an EMBL/GenBank/DDBJ whole genome shotgun (WGS) entry which is preliminary data.</text>
</comment>
<dbReference type="InterPro" id="IPR051311">
    <property type="entry name" value="DedA_domain"/>
</dbReference>
<dbReference type="PANTHER" id="PTHR42709:SF4">
    <property type="entry name" value="INNER MEMBRANE PROTEIN YQAA"/>
    <property type="match status" value="1"/>
</dbReference>
<evidence type="ECO:0000259" key="2">
    <source>
        <dbReference type="Pfam" id="PF09335"/>
    </source>
</evidence>
<dbReference type="Proteomes" id="UP000050580">
    <property type="component" value="Unassembled WGS sequence"/>
</dbReference>
<evidence type="ECO:0000313" key="3">
    <source>
        <dbReference type="EMBL" id="KKW67712.1"/>
    </source>
</evidence>
<organism evidence="3 4">
    <name type="scientific">Lampropedia cohaerens</name>
    <dbReference type="NCBI Taxonomy" id="1610491"/>
    <lineage>
        <taxon>Bacteria</taxon>
        <taxon>Pseudomonadati</taxon>
        <taxon>Pseudomonadota</taxon>
        <taxon>Betaproteobacteria</taxon>
        <taxon>Burkholderiales</taxon>
        <taxon>Comamonadaceae</taxon>
        <taxon>Lampropedia</taxon>
    </lineage>
</organism>
<dbReference type="STRING" id="1610491.AAV94_08695"/>
<proteinExistence type="predicted"/>
<dbReference type="InterPro" id="IPR032816">
    <property type="entry name" value="VTT_dom"/>
</dbReference>
<reference evidence="3 4" key="1">
    <citation type="submission" date="2015-05" db="EMBL/GenBank/DDBJ databases">
        <title>Draft genome sequence of Lampropedia sp. CT6, isolated from the microbial mat of a hot water spring, located at Manikaran, India.</title>
        <authorList>
            <person name="Tripathi C."/>
            <person name="Rani P."/>
            <person name="Mahato N.K."/>
            <person name="Lal R."/>
        </authorList>
    </citation>
    <scope>NUCLEOTIDE SEQUENCE [LARGE SCALE GENOMIC DNA]</scope>
    <source>
        <strain evidence="3 4">CT6</strain>
    </source>
</reference>
<keyword evidence="1" id="KW-0472">Membrane</keyword>